<comment type="caution">
    <text evidence="6">The sequence shown here is derived from an EMBL/GenBank/DDBJ whole genome shotgun (WGS) entry which is preliminary data.</text>
</comment>
<keyword evidence="7" id="KW-1185">Reference proteome</keyword>
<keyword evidence="4" id="KW-0067">ATP-binding</keyword>
<organism evidence="6 7">
    <name type="scientific">Novipirellula artificiosorum</name>
    <dbReference type="NCBI Taxonomy" id="2528016"/>
    <lineage>
        <taxon>Bacteria</taxon>
        <taxon>Pseudomonadati</taxon>
        <taxon>Planctomycetota</taxon>
        <taxon>Planctomycetia</taxon>
        <taxon>Pirellulales</taxon>
        <taxon>Pirellulaceae</taxon>
        <taxon>Novipirellula</taxon>
    </lineage>
</organism>
<reference evidence="6 7" key="1">
    <citation type="submission" date="2019-02" db="EMBL/GenBank/DDBJ databases">
        <title>Deep-cultivation of Planctomycetes and their phenomic and genomic characterization uncovers novel biology.</title>
        <authorList>
            <person name="Wiegand S."/>
            <person name="Jogler M."/>
            <person name="Boedeker C."/>
            <person name="Pinto D."/>
            <person name="Vollmers J."/>
            <person name="Rivas-Marin E."/>
            <person name="Kohn T."/>
            <person name="Peeters S.H."/>
            <person name="Heuer A."/>
            <person name="Rast P."/>
            <person name="Oberbeckmann S."/>
            <person name="Bunk B."/>
            <person name="Jeske O."/>
            <person name="Meyerdierks A."/>
            <person name="Storesund J.E."/>
            <person name="Kallscheuer N."/>
            <person name="Luecker S."/>
            <person name="Lage O.M."/>
            <person name="Pohl T."/>
            <person name="Merkel B.J."/>
            <person name="Hornburger P."/>
            <person name="Mueller R.-W."/>
            <person name="Bruemmer F."/>
            <person name="Labrenz M."/>
            <person name="Spormann A.M."/>
            <person name="Op Den Camp H."/>
            <person name="Overmann J."/>
            <person name="Amann R."/>
            <person name="Jetten M.S.M."/>
            <person name="Mascher T."/>
            <person name="Medema M.H."/>
            <person name="Devos D.P."/>
            <person name="Kaster A.-K."/>
            <person name="Ovreas L."/>
            <person name="Rohde M."/>
            <person name="Galperin M.Y."/>
            <person name="Jogler C."/>
        </authorList>
    </citation>
    <scope>NUCLEOTIDE SEQUENCE [LARGE SCALE GENOMIC DNA]</scope>
    <source>
        <strain evidence="6 7">Poly41</strain>
    </source>
</reference>
<evidence type="ECO:0000256" key="2">
    <source>
        <dbReference type="ARBA" id="ARBA00022741"/>
    </source>
</evidence>
<dbReference type="GO" id="GO:0004674">
    <property type="term" value="F:protein serine/threonine kinase activity"/>
    <property type="evidence" value="ECO:0007669"/>
    <property type="project" value="UniProtKB-EC"/>
</dbReference>
<dbReference type="EC" id="2.7.11.1" evidence="6"/>
<dbReference type="PANTHER" id="PTHR43289:SF6">
    <property type="entry name" value="SERINE_THREONINE-PROTEIN KINASE NEKL-3"/>
    <property type="match status" value="1"/>
</dbReference>
<keyword evidence="2" id="KW-0547">Nucleotide-binding</keyword>
<dbReference type="InterPro" id="IPR008266">
    <property type="entry name" value="Tyr_kinase_AS"/>
</dbReference>
<dbReference type="PROSITE" id="PS50011">
    <property type="entry name" value="PROTEIN_KINASE_DOM"/>
    <property type="match status" value="1"/>
</dbReference>
<dbReference type="AlphaFoldDB" id="A0A5C6DGE1"/>
<dbReference type="Pfam" id="PF00069">
    <property type="entry name" value="Pkinase"/>
    <property type="match status" value="1"/>
</dbReference>
<keyword evidence="3 6" id="KW-0418">Kinase</keyword>
<dbReference type="InterPro" id="IPR000719">
    <property type="entry name" value="Prot_kinase_dom"/>
</dbReference>
<dbReference type="PROSITE" id="PS00109">
    <property type="entry name" value="PROTEIN_KINASE_TYR"/>
    <property type="match status" value="1"/>
</dbReference>
<dbReference type="PANTHER" id="PTHR43289">
    <property type="entry name" value="MITOGEN-ACTIVATED PROTEIN KINASE KINASE KINASE 20-RELATED"/>
    <property type="match status" value="1"/>
</dbReference>
<proteinExistence type="predicted"/>
<keyword evidence="1 6" id="KW-0808">Transferase</keyword>
<dbReference type="EMBL" id="SJPV01000007">
    <property type="protein sequence ID" value="TWU34887.1"/>
    <property type="molecule type" value="Genomic_DNA"/>
</dbReference>
<gene>
    <name evidence="6" type="primary">pknF_3</name>
    <name evidence="6" type="ORF">Poly41_40300</name>
</gene>
<name>A0A5C6DGE1_9BACT</name>
<dbReference type="SUPFAM" id="SSF56112">
    <property type="entry name" value="Protein kinase-like (PK-like)"/>
    <property type="match status" value="1"/>
</dbReference>
<evidence type="ECO:0000313" key="7">
    <source>
        <dbReference type="Proteomes" id="UP000319143"/>
    </source>
</evidence>
<dbReference type="Gene3D" id="1.10.510.10">
    <property type="entry name" value="Transferase(Phosphotransferase) domain 1"/>
    <property type="match status" value="1"/>
</dbReference>
<evidence type="ECO:0000313" key="6">
    <source>
        <dbReference type="EMBL" id="TWU34887.1"/>
    </source>
</evidence>
<evidence type="ECO:0000256" key="1">
    <source>
        <dbReference type="ARBA" id="ARBA00022679"/>
    </source>
</evidence>
<dbReference type="Proteomes" id="UP000319143">
    <property type="component" value="Unassembled WGS sequence"/>
</dbReference>
<evidence type="ECO:0000259" key="5">
    <source>
        <dbReference type="PROSITE" id="PS50011"/>
    </source>
</evidence>
<accession>A0A5C6DGE1</accession>
<evidence type="ECO:0000256" key="3">
    <source>
        <dbReference type="ARBA" id="ARBA00022777"/>
    </source>
</evidence>
<dbReference type="SMART" id="SM00220">
    <property type="entry name" value="S_TKc"/>
    <property type="match status" value="1"/>
</dbReference>
<evidence type="ECO:0000256" key="4">
    <source>
        <dbReference type="ARBA" id="ARBA00022840"/>
    </source>
</evidence>
<sequence>MPHHEAKSIRFRGRDEPVLETIRIRGRNYSVLERLSHRGAYRVFDPGAGPGGDYRVLYRLKASNSSKQKISVLRRMTGASANRNFPHITDYSIAGDQLFVVLSWVWGKTLDDYLRAIREKEIPRPVVPEVVRLIRGLSHGLSHLHRRTNLIHGDISPANIVLTSGTSQLVLVDFGSAWPIENSGNKDPGDGVTSPYAAPERLAGHAAEDFRSDQFSLAVVAYELLTMTIPFDQLGGQAGLPELIKQTEKNYLPPSKLLHRAGKLPRQSIKRLDEYFNTSLALHPDNRFPTHQAWLSAIDDLHRSLIPGKQLSAWEEAAISVVHKIAKLLGVSRH</sequence>
<dbReference type="OrthoDB" id="240702at2"/>
<feature type="domain" description="Protein kinase" evidence="5">
    <location>
        <begin position="29"/>
        <end position="305"/>
    </location>
</feature>
<dbReference type="InterPro" id="IPR011009">
    <property type="entry name" value="Kinase-like_dom_sf"/>
</dbReference>
<protein>
    <submittedName>
        <fullName evidence="6">Serine/threonine-protein kinase PknF</fullName>
        <ecNumber evidence="6">2.7.11.1</ecNumber>
    </submittedName>
</protein>
<dbReference type="GO" id="GO:0005524">
    <property type="term" value="F:ATP binding"/>
    <property type="evidence" value="ECO:0007669"/>
    <property type="project" value="UniProtKB-KW"/>
</dbReference>